<reference evidence="2 3" key="1">
    <citation type="submission" date="2009-11" db="EMBL/GenBank/DDBJ databases">
        <title>Annotation of Allomyces macrogynus ATCC 38327.</title>
        <authorList>
            <consortium name="The Broad Institute Genome Sequencing Platform"/>
            <person name="Russ C."/>
            <person name="Cuomo C."/>
            <person name="Burger G."/>
            <person name="Gray M.W."/>
            <person name="Holland P.W.H."/>
            <person name="King N."/>
            <person name="Lang F.B.F."/>
            <person name="Roger A.J."/>
            <person name="Ruiz-Trillo I."/>
            <person name="Young S.K."/>
            <person name="Zeng Q."/>
            <person name="Gargeya S."/>
            <person name="Fitzgerald M."/>
            <person name="Haas B."/>
            <person name="Abouelleil A."/>
            <person name="Alvarado L."/>
            <person name="Arachchi H.M."/>
            <person name="Berlin A."/>
            <person name="Chapman S.B."/>
            <person name="Gearin G."/>
            <person name="Goldberg J."/>
            <person name="Griggs A."/>
            <person name="Gujja S."/>
            <person name="Hansen M."/>
            <person name="Heiman D."/>
            <person name="Howarth C."/>
            <person name="Larimer J."/>
            <person name="Lui A."/>
            <person name="MacDonald P.J.P."/>
            <person name="McCowen C."/>
            <person name="Montmayeur A."/>
            <person name="Murphy C."/>
            <person name="Neiman D."/>
            <person name="Pearson M."/>
            <person name="Priest M."/>
            <person name="Roberts A."/>
            <person name="Saif S."/>
            <person name="Shea T."/>
            <person name="Sisk P."/>
            <person name="Stolte C."/>
            <person name="Sykes S."/>
            <person name="Wortman J."/>
            <person name="Nusbaum C."/>
            <person name="Birren B."/>
        </authorList>
    </citation>
    <scope>NUCLEOTIDE SEQUENCE [LARGE SCALE GENOMIC DNA]</scope>
    <source>
        <strain evidence="2 3">ATCC 38327</strain>
    </source>
</reference>
<name>A0A0L0S599_ALLM3</name>
<dbReference type="AlphaFoldDB" id="A0A0L0S599"/>
<feature type="compositionally biased region" description="Acidic residues" evidence="1">
    <location>
        <begin position="353"/>
        <end position="363"/>
    </location>
</feature>
<keyword evidence="3" id="KW-1185">Reference proteome</keyword>
<feature type="region of interest" description="Disordered" evidence="1">
    <location>
        <begin position="318"/>
        <end position="382"/>
    </location>
</feature>
<proteinExistence type="predicted"/>
<dbReference type="Proteomes" id="UP000054350">
    <property type="component" value="Unassembled WGS sequence"/>
</dbReference>
<accession>A0A0L0S599</accession>
<reference evidence="3" key="2">
    <citation type="submission" date="2009-11" db="EMBL/GenBank/DDBJ databases">
        <title>The Genome Sequence of Allomyces macrogynus strain ATCC 38327.</title>
        <authorList>
            <consortium name="The Broad Institute Genome Sequencing Platform"/>
            <person name="Russ C."/>
            <person name="Cuomo C."/>
            <person name="Shea T."/>
            <person name="Young S.K."/>
            <person name="Zeng Q."/>
            <person name="Koehrsen M."/>
            <person name="Haas B."/>
            <person name="Borodovsky M."/>
            <person name="Guigo R."/>
            <person name="Alvarado L."/>
            <person name="Berlin A."/>
            <person name="Borenstein D."/>
            <person name="Chen Z."/>
            <person name="Engels R."/>
            <person name="Freedman E."/>
            <person name="Gellesch M."/>
            <person name="Goldberg J."/>
            <person name="Griggs A."/>
            <person name="Gujja S."/>
            <person name="Heiman D."/>
            <person name="Hepburn T."/>
            <person name="Howarth C."/>
            <person name="Jen D."/>
            <person name="Larson L."/>
            <person name="Lewis B."/>
            <person name="Mehta T."/>
            <person name="Park D."/>
            <person name="Pearson M."/>
            <person name="Roberts A."/>
            <person name="Saif S."/>
            <person name="Shenoy N."/>
            <person name="Sisk P."/>
            <person name="Stolte C."/>
            <person name="Sykes S."/>
            <person name="Walk T."/>
            <person name="White J."/>
            <person name="Yandava C."/>
            <person name="Burger G."/>
            <person name="Gray M.W."/>
            <person name="Holland P.W.H."/>
            <person name="King N."/>
            <person name="Lang F.B.F."/>
            <person name="Roger A.J."/>
            <person name="Ruiz-Trillo I."/>
            <person name="Lander E."/>
            <person name="Nusbaum C."/>
        </authorList>
    </citation>
    <scope>NUCLEOTIDE SEQUENCE [LARGE SCALE GENOMIC DNA]</scope>
    <source>
        <strain evidence="3">ATCC 38327</strain>
    </source>
</reference>
<dbReference type="VEuPathDB" id="FungiDB:AMAG_03236"/>
<feature type="compositionally biased region" description="Basic residues" evidence="1">
    <location>
        <begin position="335"/>
        <end position="347"/>
    </location>
</feature>
<feature type="region of interest" description="Disordered" evidence="1">
    <location>
        <begin position="398"/>
        <end position="441"/>
    </location>
</feature>
<feature type="compositionally biased region" description="Low complexity" evidence="1">
    <location>
        <begin position="426"/>
        <end position="435"/>
    </location>
</feature>
<evidence type="ECO:0000313" key="3">
    <source>
        <dbReference type="Proteomes" id="UP000054350"/>
    </source>
</evidence>
<protein>
    <submittedName>
        <fullName evidence="2">Uncharacterized protein</fullName>
    </submittedName>
</protein>
<dbReference type="OrthoDB" id="10415864at2759"/>
<gene>
    <name evidence="2" type="ORF">AMAG_03236</name>
</gene>
<dbReference type="EMBL" id="GG745331">
    <property type="protein sequence ID" value="KNE57534.1"/>
    <property type="molecule type" value="Genomic_DNA"/>
</dbReference>
<evidence type="ECO:0000256" key="1">
    <source>
        <dbReference type="SAM" id="MobiDB-lite"/>
    </source>
</evidence>
<sequence length="441" mass="46763">MDQAQARLAAPAPASNLTVFGTTVEQYLVVAQLQATSLTATATTFPPFIVIVTDINNSGKVYNTVVRHETLAQYLLPGSPAAAWPLAVFYDRLLLALKHGVLDVPLHPTTARGGLNGVGGRDPVQHITLDIRPKDRSDDLDFRWRLVLPDTAISGVIASADLKCTHDATDGQRTLATTLAMFVDAYKAHETRHAETVAQLHARDAAVTEMAQEMVAQAQAHRERHDATLLKCRALINSKKAKNKELQRINGKLRAMVGGAAPPNAFLAFDPTTSAIPPPTGATATMPPIVQVVTATGTTVHALPPIPAGPLKTLPRQQPKRAGGLMPAAQVAPKPTKKGGAKARGKRCGLQYADDEDEEDEEMLDVKPDPGASAPVEPEPNGDGTVVAAATAATAAMDDMTMDVDGDEEKDRIIANPRRRSRRSATARAALTAAAVPIPVP</sequence>
<evidence type="ECO:0000313" key="2">
    <source>
        <dbReference type="EMBL" id="KNE57534.1"/>
    </source>
</evidence>
<organism evidence="2 3">
    <name type="scientific">Allomyces macrogynus (strain ATCC 38327)</name>
    <name type="common">Allomyces javanicus var. macrogynus</name>
    <dbReference type="NCBI Taxonomy" id="578462"/>
    <lineage>
        <taxon>Eukaryota</taxon>
        <taxon>Fungi</taxon>
        <taxon>Fungi incertae sedis</taxon>
        <taxon>Blastocladiomycota</taxon>
        <taxon>Blastocladiomycetes</taxon>
        <taxon>Blastocladiales</taxon>
        <taxon>Blastocladiaceae</taxon>
        <taxon>Allomyces</taxon>
    </lineage>
</organism>